<dbReference type="Proteomes" id="UP000298656">
    <property type="component" value="Chromosome 2"/>
</dbReference>
<name>A0A4P8IVP9_9BURK</name>
<dbReference type="PANTHER" id="PTHR44591">
    <property type="entry name" value="STRESS RESPONSE REGULATOR PROTEIN 1"/>
    <property type="match status" value="1"/>
</dbReference>
<keyword evidence="1 2" id="KW-0597">Phosphoprotein</keyword>
<feature type="domain" description="Response regulatory" evidence="3">
    <location>
        <begin position="6"/>
        <end position="120"/>
    </location>
</feature>
<reference evidence="4 5" key="1">
    <citation type="submission" date="2019-05" db="EMBL/GenBank/DDBJ databases">
        <title>Burkholderia sp. DHOD12, isolated from subtropical forest soil.</title>
        <authorList>
            <person name="Gao Z.-H."/>
            <person name="Qiu L.-H."/>
        </authorList>
    </citation>
    <scope>NUCLEOTIDE SEQUENCE [LARGE SCALE GENOMIC DNA]</scope>
    <source>
        <strain evidence="4 5">DHOD12</strain>
    </source>
</reference>
<accession>A0A4P8IVP9</accession>
<dbReference type="KEGG" id="tvl:FAZ95_29700"/>
<dbReference type="Pfam" id="PF00072">
    <property type="entry name" value="Response_reg"/>
    <property type="match status" value="1"/>
</dbReference>
<dbReference type="RefSeq" id="WP_137336012.1">
    <property type="nucleotide sequence ID" value="NZ_CP040078.1"/>
</dbReference>
<evidence type="ECO:0000313" key="5">
    <source>
        <dbReference type="Proteomes" id="UP000298656"/>
    </source>
</evidence>
<dbReference type="PANTHER" id="PTHR44591:SF25">
    <property type="entry name" value="CHEMOTAXIS TWO-COMPONENT RESPONSE REGULATOR"/>
    <property type="match status" value="1"/>
</dbReference>
<dbReference type="OrthoDB" id="8964771at2"/>
<dbReference type="AlphaFoldDB" id="A0A4P8IVP9"/>
<evidence type="ECO:0000313" key="4">
    <source>
        <dbReference type="EMBL" id="QCP53242.1"/>
    </source>
</evidence>
<dbReference type="InterPro" id="IPR050595">
    <property type="entry name" value="Bact_response_regulator"/>
</dbReference>
<sequence>MNNDQIVSIVDDDEAVRLATSSLVRSLGWQARTFASAEEFLQSGCAGKTSCLISDIMMQGMSGIDLHDRLLELGSAPPTIFMTAYSTSALRATIEAKEVLAFLDKPIDATVVASCLKQLLGQP</sequence>
<dbReference type="PROSITE" id="PS50110">
    <property type="entry name" value="RESPONSE_REGULATORY"/>
    <property type="match status" value="1"/>
</dbReference>
<dbReference type="SUPFAM" id="SSF52172">
    <property type="entry name" value="CheY-like"/>
    <property type="match status" value="1"/>
</dbReference>
<feature type="modified residue" description="4-aspartylphosphate" evidence="2">
    <location>
        <position position="55"/>
    </location>
</feature>
<evidence type="ECO:0000259" key="3">
    <source>
        <dbReference type="PROSITE" id="PS50110"/>
    </source>
</evidence>
<dbReference type="Gene3D" id="3.40.50.2300">
    <property type="match status" value="1"/>
</dbReference>
<dbReference type="InterPro" id="IPR011006">
    <property type="entry name" value="CheY-like_superfamily"/>
</dbReference>
<evidence type="ECO:0000256" key="2">
    <source>
        <dbReference type="PROSITE-ProRule" id="PRU00169"/>
    </source>
</evidence>
<dbReference type="EMBL" id="CP040078">
    <property type="protein sequence ID" value="QCP53242.1"/>
    <property type="molecule type" value="Genomic_DNA"/>
</dbReference>
<dbReference type="SMART" id="SM00448">
    <property type="entry name" value="REC"/>
    <property type="match status" value="1"/>
</dbReference>
<protein>
    <submittedName>
        <fullName evidence="4">Response regulator</fullName>
    </submittedName>
</protein>
<proteinExistence type="predicted"/>
<dbReference type="GO" id="GO:0000160">
    <property type="term" value="P:phosphorelay signal transduction system"/>
    <property type="evidence" value="ECO:0007669"/>
    <property type="project" value="InterPro"/>
</dbReference>
<gene>
    <name evidence="4" type="ORF">FAZ95_29700</name>
</gene>
<keyword evidence="5" id="KW-1185">Reference proteome</keyword>
<organism evidence="4 5">
    <name type="scientific">Trinickia violacea</name>
    <dbReference type="NCBI Taxonomy" id="2571746"/>
    <lineage>
        <taxon>Bacteria</taxon>
        <taxon>Pseudomonadati</taxon>
        <taxon>Pseudomonadota</taxon>
        <taxon>Betaproteobacteria</taxon>
        <taxon>Burkholderiales</taxon>
        <taxon>Burkholderiaceae</taxon>
        <taxon>Trinickia</taxon>
    </lineage>
</organism>
<evidence type="ECO:0000256" key="1">
    <source>
        <dbReference type="ARBA" id="ARBA00022553"/>
    </source>
</evidence>
<dbReference type="InterPro" id="IPR001789">
    <property type="entry name" value="Sig_transdc_resp-reg_receiver"/>
</dbReference>